<dbReference type="AlphaFoldDB" id="A0A8S9UQY8"/>
<gene>
    <name evidence="1" type="ORF">GN958_ATG09345</name>
</gene>
<organism evidence="1 2">
    <name type="scientific">Phytophthora infestans</name>
    <name type="common">Potato late blight agent</name>
    <name type="synonym">Botrytis infestans</name>
    <dbReference type="NCBI Taxonomy" id="4787"/>
    <lineage>
        <taxon>Eukaryota</taxon>
        <taxon>Sar</taxon>
        <taxon>Stramenopiles</taxon>
        <taxon>Oomycota</taxon>
        <taxon>Peronosporomycetes</taxon>
        <taxon>Peronosporales</taxon>
        <taxon>Peronosporaceae</taxon>
        <taxon>Phytophthora</taxon>
    </lineage>
</organism>
<name>A0A8S9UQY8_PHYIN</name>
<reference evidence="1" key="1">
    <citation type="submission" date="2020-03" db="EMBL/GenBank/DDBJ databases">
        <title>Hybrid Assembly of Korean Phytophthora infestans isolates.</title>
        <authorList>
            <person name="Prokchorchik M."/>
            <person name="Lee Y."/>
            <person name="Seo J."/>
            <person name="Cho J.-H."/>
            <person name="Park Y.-E."/>
            <person name="Jang D.-C."/>
            <person name="Im J.-S."/>
            <person name="Choi J.-G."/>
            <person name="Park H.-J."/>
            <person name="Lee G.-B."/>
            <person name="Lee Y.-G."/>
            <person name="Hong S.-Y."/>
            <person name="Cho K."/>
            <person name="Sohn K.H."/>
        </authorList>
    </citation>
    <scope>NUCLEOTIDE SEQUENCE</scope>
    <source>
        <strain evidence="1">KR_2_A2</strain>
    </source>
</reference>
<proteinExistence type="predicted"/>
<dbReference type="EMBL" id="JAACNO010001349">
    <property type="protein sequence ID" value="KAF4141464.1"/>
    <property type="molecule type" value="Genomic_DNA"/>
</dbReference>
<sequence>MTAVSKAFNYIVNTAQEDQAVGKTLAGWDLKSEARLSTFEGFDDVVVRRVRLLQGLLFGAAQGFSDTLSLRDDVVEVFMAVIILHYHDMAQMAPSSPYITRVRQALGKLHITESEVTSWCLTIHKTLMGTQHGDSQQAGRGQTDETRTDELLRKQTTLLEQQIKIVDGLLKQVRLLSDRVQKLEGSSCGPATPLPVPPLQPGASEVNRPAARIAAAGRRKSGPKSLTAVWFEWFCKLEPFAHEDRRRYHEMKVTVAFMRLLLPNGYDATGNCAADKERILETGREAEANIRVLLDPHHKKAKSYGTVIRVLKEMHEAGKLNGQIQHYHALVREGRVTDDSPPKSFYKFSLCNKQDLT</sequence>
<evidence type="ECO:0000313" key="1">
    <source>
        <dbReference type="EMBL" id="KAF4141464.1"/>
    </source>
</evidence>
<evidence type="ECO:0000313" key="2">
    <source>
        <dbReference type="Proteomes" id="UP000704712"/>
    </source>
</evidence>
<comment type="caution">
    <text evidence="1">The sequence shown here is derived from an EMBL/GenBank/DDBJ whole genome shotgun (WGS) entry which is preliminary data.</text>
</comment>
<dbReference type="Proteomes" id="UP000704712">
    <property type="component" value="Unassembled WGS sequence"/>
</dbReference>
<accession>A0A8S9UQY8</accession>
<protein>
    <submittedName>
        <fullName evidence="1">Uncharacterized protein</fullName>
    </submittedName>
</protein>